<sequence length="223" mass="25831">MLTENEKNPLKNSFAYILLACLEVARHQKEELELNLAELTKKCDSKVAELQAEMERLSIIRSQAILVDPRVLREQVQKGAHEVGDARMAECVAQIHTFYPLFLHLVNIVAYLRALVIRHNHFGYDGTHDPEHLVMPRFIRFNLTKREDSVKICILKYVGDFRQEELYRTNIIRLRLGFVNKDVPVNKVAIVPNTFGNELVKIDVQYLDGDARFLSWIKSTDTQ</sequence>
<keyword evidence="1" id="KW-0175">Coiled coil</keyword>
<accession>A0A5P1F7V9</accession>
<evidence type="ECO:0000313" key="3">
    <source>
        <dbReference type="Proteomes" id="UP000243459"/>
    </source>
</evidence>
<dbReference type="AlphaFoldDB" id="A0A5P1F7V9"/>
<evidence type="ECO:0000313" key="2">
    <source>
        <dbReference type="EMBL" id="ONK72580.1"/>
    </source>
</evidence>
<organism evidence="2 3">
    <name type="scientific">Asparagus officinalis</name>
    <name type="common">Garden asparagus</name>
    <dbReference type="NCBI Taxonomy" id="4686"/>
    <lineage>
        <taxon>Eukaryota</taxon>
        <taxon>Viridiplantae</taxon>
        <taxon>Streptophyta</taxon>
        <taxon>Embryophyta</taxon>
        <taxon>Tracheophyta</taxon>
        <taxon>Spermatophyta</taxon>
        <taxon>Magnoliopsida</taxon>
        <taxon>Liliopsida</taxon>
        <taxon>Asparagales</taxon>
        <taxon>Asparagaceae</taxon>
        <taxon>Asparagoideae</taxon>
        <taxon>Asparagus</taxon>
    </lineage>
</organism>
<dbReference type="Proteomes" id="UP000243459">
    <property type="component" value="Chromosome 4"/>
</dbReference>
<feature type="coiled-coil region" evidence="1">
    <location>
        <begin position="22"/>
        <end position="56"/>
    </location>
</feature>
<evidence type="ECO:0000256" key="1">
    <source>
        <dbReference type="SAM" id="Coils"/>
    </source>
</evidence>
<reference evidence="3" key="1">
    <citation type="journal article" date="2017" name="Nat. Commun.">
        <title>The asparagus genome sheds light on the origin and evolution of a young Y chromosome.</title>
        <authorList>
            <person name="Harkess A."/>
            <person name="Zhou J."/>
            <person name="Xu C."/>
            <person name="Bowers J.E."/>
            <person name="Van der Hulst R."/>
            <person name="Ayyampalayam S."/>
            <person name="Mercati F."/>
            <person name="Riccardi P."/>
            <person name="McKain M.R."/>
            <person name="Kakrana A."/>
            <person name="Tang H."/>
            <person name="Ray J."/>
            <person name="Groenendijk J."/>
            <person name="Arikit S."/>
            <person name="Mathioni S.M."/>
            <person name="Nakano M."/>
            <person name="Shan H."/>
            <person name="Telgmann-Rauber A."/>
            <person name="Kanno A."/>
            <person name="Yue Z."/>
            <person name="Chen H."/>
            <person name="Li W."/>
            <person name="Chen Y."/>
            <person name="Xu X."/>
            <person name="Zhang Y."/>
            <person name="Luo S."/>
            <person name="Chen H."/>
            <person name="Gao J."/>
            <person name="Mao Z."/>
            <person name="Pires J.C."/>
            <person name="Luo M."/>
            <person name="Kudrna D."/>
            <person name="Wing R.A."/>
            <person name="Meyers B.C."/>
            <person name="Yi K."/>
            <person name="Kong H."/>
            <person name="Lavrijsen P."/>
            <person name="Sunseri F."/>
            <person name="Falavigna A."/>
            <person name="Ye Y."/>
            <person name="Leebens-Mack J.H."/>
            <person name="Chen G."/>
        </authorList>
    </citation>
    <scope>NUCLEOTIDE SEQUENCE [LARGE SCALE GENOMIC DNA]</scope>
    <source>
        <strain evidence="3">cv. DH0086</strain>
    </source>
</reference>
<dbReference type="Gramene" id="ONK72580">
    <property type="protein sequence ID" value="ONK72580"/>
    <property type="gene ID" value="A4U43_C04F20890"/>
</dbReference>
<proteinExistence type="predicted"/>
<protein>
    <submittedName>
        <fullName evidence="2">Uncharacterized protein</fullName>
    </submittedName>
</protein>
<keyword evidence="3" id="KW-1185">Reference proteome</keyword>
<name>A0A5P1F7V9_ASPOF</name>
<dbReference type="EMBL" id="CM007384">
    <property type="protein sequence ID" value="ONK72580.1"/>
    <property type="molecule type" value="Genomic_DNA"/>
</dbReference>
<gene>
    <name evidence="2" type="ORF">A4U43_C04F20890</name>
</gene>